<dbReference type="InterPro" id="IPR013783">
    <property type="entry name" value="Ig-like_fold"/>
</dbReference>
<evidence type="ECO:0000313" key="5">
    <source>
        <dbReference type="Proteomes" id="UP000237718"/>
    </source>
</evidence>
<dbReference type="Pfam" id="PF19077">
    <property type="entry name" value="Big_13"/>
    <property type="match status" value="1"/>
</dbReference>
<sequence length="858" mass="86996">MSTVAFIARNPSGTNQHGTSAEGSPSVISTTGAKDISLNLDPTDVESYARRGNDLHITLSDGTIVELDGFYNTAATGPKNLFLSDEGDFIEVVLEDKADGMLFASYEPLDLSGKWSAYDDMVFLDVDRIEPVVAPLAAPLLGGLGGLGAAAAGAAVIAGAGGGGDGDGGGGGGDDGTGAIIPTVNDADGTYDVPEGDPDGVTISGTGETGSDVEVTIGDVVVTTTVNDDGTWSVNVPTDDLPDDGVYETVVDVVAPDGTTYDDLDGPTIDIDSEPPTVVITEGTQSVGDVVDGDEQASGTVITGTGEAGATVSLEIAGATQTTTVAEDGTWTVTFTPGEIATGEYETGITIVTTDPHGNSTTSSDVLEVDTETSVTIDTGLSGGDDIITAAEAAAGVAITGTAEAGASVEVTVEGVTRTTTANGDGTWSVTYEAGSLPDGEYDADISVTSTDAVGNTATATSTIEVDTDAGFVQLDEAPIEGDDIINHDERADGVTITGTATAGETVTVTLGTASGTTVADVNGNWSYDFAASDIPEGTGNLDVTASISDELGNTESDSDTVALDTEVVNYGSETLQTADDVVNTDELAAGFTLAGTVEEGSTVTVEIDGTDYPASVDDDGNWSLTLDGDDLGTASRDVTATITATDPAGNDEVITQDFSIDTDVDTPDFDGVTIRSGEISDIYLNPTDDDLSLFSLDGSGNATEAGFTEINSAVEVQLDLDQPLADGTNLVIQGTDDAGNRSSVLVIDQQSVSSDLLNSVGEHNIDTLDLVFEDNGNGANVTLTEEMINNMSSNSDTLVVRGDDNVGPGEGGTSHTVTLTGGVAAGTETVDGETFDVYTIGDGDTRLLVEDDVNVVI</sequence>
<dbReference type="InterPro" id="IPR039329">
    <property type="entry name" value="SIAE"/>
</dbReference>
<feature type="domain" description="Bacterial Ig-like" evidence="2">
    <location>
        <begin position="377"/>
        <end position="468"/>
    </location>
</feature>
<evidence type="ECO:0000313" key="4">
    <source>
        <dbReference type="EMBL" id="PRZ48239.1"/>
    </source>
</evidence>
<dbReference type="Gene3D" id="2.60.40.10">
    <property type="entry name" value="Immunoglobulins"/>
    <property type="match status" value="5"/>
</dbReference>
<dbReference type="RefSeq" id="WP_106163189.1">
    <property type="nucleotide sequence ID" value="NZ_PVUF01000004.1"/>
</dbReference>
<dbReference type="PANTHER" id="PTHR22901:SF0">
    <property type="entry name" value="SIALATE O-ACETYLESTERASE"/>
    <property type="match status" value="1"/>
</dbReference>
<protein>
    <recommendedName>
        <fullName evidence="6">Ig-like domain-containing protein</fullName>
    </recommendedName>
</protein>
<accession>A0A2T1AI05</accession>
<name>A0A2T1AI05_TRISK</name>
<dbReference type="InterPro" id="IPR048051">
    <property type="entry name" value="BapA-like_prefix-like"/>
</dbReference>
<feature type="region of interest" description="Disordered" evidence="1">
    <location>
        <begin position="168"/>
        <end position="191"/>
    </location>
</feature>
<dbReference type="EMBL" id="PVUF01000004">
    <property type="protein sequence ID" value="PRZ48239.1"/>
    <property type="molecule type" value="Genomic_DNA"/>
</dbReference>
<dbReference type="InterPro" id="IPR044016">
    <property type="entry name" value="Big_13"/>
</dbReference>
<reference evidence="4 5" key="1">
    <citation type="submission" date="2018-03" db="EMBL/GenBank/DDBJ databases">
        <title>Genomic Encyclopedia of Archaeal and Bacterial Type Strains, Phase II (KMG-II): from individual species to whole genera.</title>
        <authorList>
            <person name="Goeker M."/>
        </authorList>
    </citation>
    <scope>NUCLEOTIDE SEQUENCE [LARGE SCALE GENOMIC DNA]</scope>
    <source>
        <strain evidence="4 5">DSM 25328</strain>
    </source>
</reference>
<dbReference type="NCBIfam" id="NF033510">
    <property type="entry name" value="Ca_tandemer"/>
    <property type="match status" value="5"/>
</dbReference>
<dbReference type="NCBIfam" id="NF033677">
    <property type="entry name" value="biofilm_BapA_N"/>
    <property type="match status" value="1"/>
</dbReference>
<dbReference type="GO" id="GO:0001681">
    <property type="term" value="F:sialate O-acetylesterase activity"/>
    <property type="evidence" value="ECO:0007669"/>
    <property type="project" value="InterPro"/>
</dbReference>
<dbReference type="PANTHER" id="PTHR22901">
    <property type="entry name" value="SIALATE O-ACETYLESTERASE"/>
    <property type="match status" value="1"/>
</dbReference>
<evidence type="ECO:0000256" key="1">
    <source>
        <dbReference type="SAM" id="MobiDB-lite"/>
    </source>
</evidence>
<dbReference type="Pfam" id="PF22783">
    <property type="entry name" value="BapA_N"/>
    <property type="match status" value="1"/>
</dbReference>
<evidence type="ECO:0000259" key="2">
    <source>
        <dbReference type="Pfam" id="PF19077"/>
    </source>
</evidence>
<evidence type="ECO:0000259" key="3">
    <source>
        <dbReference type="Pfam" id="PF22783"/>
    </source>
</evidence>
<dbReference type="OrthoDB" id="7858035at2"/>
<comment type="caution">
    <text evidence="4">The sequence shown here is derived from an EMBL/GenBank/DDBJ whole genome shotgun (WGS) entry which is preliminary data.</text>
</comment>
<organism evidence="4 5">
    <name type="scientific">Tritonibacter scottomollicae</name>
    <name type="common">Epibacterium scottomollicae</name>
    <dbReference type="NCBI Taxonomy" id="483013"/>
    <lineage>
        <taxon>Bacteria</taxon>
        <taxon>Pseudomonadati</taxon>
        <taxon>Pseudomonadota</taxon>
        <taxon>Alphaproteobacteria</taxon>
        <taxon>Rhodobacterales</taxon>
        <taxon>Paracoccaceae</taxon>
        <taxon>Tritonibacter</taxon>
    </lineage>
</organism>
<gene>
    <name evidence="4" type="ORF">CLV89_10462</name>
</gene>
<evidence type="ECO:0008006" key="6">
    <source>
        <dbReference type="Google" id="ProtNLM"/>
    </source>
</evidence>
<dbReference type="Proteomes" id="UP000237718">
    <property type="component" value="Unassembled WGS sequence"/>
</dbReference>
<dbReference type="GO" id="GO:0005975">
    <property type="term" value="P:carbohydrate metabolic process"/>
    <property type="evidence" value="ECO:0007669"/>
    <property type="project" value="TreeGrafter"/>
</dbReference>
<feature type="domain" description="Biofilm-associated protein BapA-like prefix-like" evidence="3">
    <location>
        <begin position="36"/>
        <end position="96"/>
    </location>
</feature>
<feature type="region of interest" description="Disordered" evidence="1">
    <location>
        <begin position="1"/>
        <end position="28"/>
    </location>
</feature>
<proteinExistence type="predicted"/>
<feature type="compositionally biased region" description="Polar residues" evidence="1">
    <location>
        <begin position="11"/>
        <end position="28"/>
    </location>
</feature>
<dbReference type="AlphaFoldDB" id="A0A2T1AI05"/>